<name>A0A834J3Q7_VESGE</name>
<dbReference type="EMBL" id="JACSDZ010000024">
    <property type="protein sequence ID" value="KAF7379889.1"/>
    <property type="molecule type" value="Genomic_DNA"/>
</dbReference>
<dbReference type="Proteomes" id="UP000617340">
    <property type="component" value="Unassembled WGS sequence"/>
</dbReference>
<reference evidence="1" key="1">
    <citation type="journal article" date="2020" name="G3 (Bethesda)">
        <title>High-Quality Assemblies for Three Invasive Social Wasps from the &lt;i&gt;Vespula&lt;/i&gt; Genus.</title>
        <authorList>
            <person name="Harrop T.W.R."/>
            <person name="Guhlin J."/>
            <person name="McLaughlin G.M."/>
            <person name="Permina E."/>
            <person name="Stockwell P."/>
            <person name="Gilligan J."/>
            <person name="Le Lec M.F."/>
            <person name="Gruber M.A.M."/>
            <person name="Quinn O."/>
            <person name="Lovegrove M."/>
            <person name="Duncan E.J."/>
            <person name="Remnant E.J."/>
            <person name="Van Eeckhoven J."/>
            <person name="Graham B."/>
            <person name="Knapp R.A."/>
            <person name="Langford K.W."/>
            <person name="Kronenberg Z."/>
            <person name="Press M.O."/>
            <person name="Eacker S.M."/>
            <person name="Wilson-Rankin E.E."/>
            <person name="Purcell J."/>
            <person name="Lester P.J."/>
            <person name="Dearden P.K."/>
        </authorList>
    </citation>
    <scope>NUCLEOTIDE SEQUENCE</scope>
    <source>
        <strain evidence="1">Linc-1</strain>
    </source>
</reference>
<dbReference type="AlphaFoldDB" id="A0A834J3Q7"/>
<sequence length="132" mass="15475">MAIRHLAHMKICNSLTFSDDLEEQCEDALFEVCDARERYPLLCAEELEKCIRLTTEIQTIKVVPNIKVYHDIEPQTEEQNALLNIASKKQNIPYKHQGTQLKKMLSKIDNLKMVIEQIEKEKFCEINKLFHT</sequence>
<accession>A0A834J3Q7</accession>
<comment type="caution">
    <text evidence="1">The sequence shown here is derived from an EMBL/GenBank/DDBJ whole genome shotgun (WGS) entry which is preliminary data.</text>
</comment>
<evidence type="ECO:0000313" key="2">
    <source>
        <dbReference type="Proteomes" id="UP000617340"/>
    </source>
</evidence>
<keyword evidence="2" id="KW-1185">Reference proteome</keyword>
<protein>
    <submittedName>
        <fullName evidence="1">Uncharacterized protein</fullName>
    </submittedName>
</protein>
<gene>
    <name evidence="1" type="ORF">HZH68_016837</name>
</gene>
<evidence type="ECO:0000313" key="1">
    <source>
        <dbReference type="EMBL" id="KAF7379889.1"/>
    </source>
</evidence>
<proteinExistence type="predicted"/>
<organism evidence="1 2">
    <name type="scientific">Vespula germanica</name>
    <name type="common">German yellow jacket</name>
    <name type="synonym">Paravespula germanica</name>
    <dbReference type="NCBI Taxonomy" id="30212"/>
    <lineage>
        <taxon>Eukaryota</taxon>
        <taxon>Metazoa</taxon>
        <taxon>Ecdysozoa</taxon>
        <taxon>Arthropoda</taxon>
        <taxon>Hexapoda</taxon>
        <taxon>Insecta</taxon>
        <taxon>Pterygota</taxon>
        <taxon>Neoptera</taxon>
        <taxon>Endopterygota</taxon>
        <taxon>Hymenoptera</taxon>
        <taxon>Apocrita</taxon>
        <taxon>Aculeata</taxon>
        <taxon>Vespoidea</taxon>
        <taxon>Vespidae</taxon>
        <taxon>Vespinae</taxon>
        <taxon>Vespula</taxon>
    </lineage>
</organism>